<accession>A0A2T7CMG0</accession>
<gene>
    <name evidence="1" type="ORF">GQ55_8G109200</name>
</gene>
<protein>
    <submittedName>
        <fullName evidence="1">Uncharacterized protein</fullName>
    </submittedName>
</protein>
<dbReference type="Proteomes" id="UP000244336">
    <property type="component" value="Chromosome 8"/>
</dbReference>
<dbReference type="EMBL" id="CM009756">
    <property type="protein sequence ID" value="PUZ44530.1"/>
    <property type="molecule type" value="Genomic_DNA"/>
</dbReference>
<evidence type="ECO:0000313" key="1">
    <source>
        <dbReference type="EMBL" id="PUZ44530.1"/>
    </source>
</evidence>
<keyword evidence="2" id="KW-1185">Reference proteome</keyword>
<dbReference type="AlphaFoldDB" id="A0A2T7CMG0"/>
<evidence type="ECO:0000313" key="2">
    <source>
        <dbReference type="Proteomes" id="UP000244336"/>
    </source>
</evidence>
<dbReference type="Gramene" id="PUZ44530">
    <property type="protein sequence ID" value="PUZ44530"/>
    <property type="gene ID" value="GQ55_8G109200"/>
</dbReference>
<sequence>MGCHNKVYKSLSDVIEEGAEPSPRRGYSSLHSPYKRTSFHNQWSRSLCPLFSIHHYSIYSDLHTSIEIVDIECHSLK</sequence>
<name>A0A2T7CMG0_9POAL</name>
<organism evidence="1 2">
    <name type="scientific">Panicum hallii var. hallii</name>
    <dbReference type="NCBI Taxonomy" id="1504633"/>
    <lineage>
        <taxon>Eukaryota</taxon>
        <taxon>Viridiplantae</taxon>
        <taxon>Streptophyta</taxon>
        <taxon>Embryophyta</taxon>
        <taxon>Tracheophyta</taxon>
        <taxon>Spermatophyta</taxon>
        <taxon>Magnoliopsida</taxon>
        <taxon>Liliopsida</taxon>
        <taxon>Poales</taxon>
        <taxon>Poaceae</taxon>
        <taxon>PACMAD clade</taxon>
        <taxon>Panicoideae</taxon>
        <taxon>Panicodae</taxon>
        <taxon>Paniceae</taxon>
        <taxon>Panicinae</taxon>
        <taxon>Panicum</taxon>
        <taxon>Panicum sect. Panicum</taxon>
    </lineage>
</organism>
<reference evidence="1 2" key="1">
    <citation type="submission" date="2018-04" db="EMBL/GenBank/DDBJ databases">
        <title>WGS assembly of Panicum hallii var. hallii HAL2.</title>
        <authorList>
            <person name="Lovell J."/>
            <person name="Jenkins J."/>
            <person name="Lowry D."/>
            <person name="Mamidi S."/>
            <person name="Sreedasyam A."/>
            <person name="Weng X."/>
            <person name="Barry K."/>
            <person name="Bonette J."/>
            <person name="Campitelli B."/>
            <person name="Daum C."/>
            <person name="Gordon S."/>
            <person name="Gould B."/>
            <person name="Lipzen A."/>
            <person name="MacQueen A."/>
            <person name="Palacio-Mejia J."/>
            <person name="Plott C."/>
            <person name="Shakirov E."/>
            <person name="Shu S."/>
            <person name="Yoshinaga Y."/>
            <person name="Zane M."/>
            <person name="Rokhsar D."/>
            <person name="Grimwood J."/>
            <person name="Schmutz J."/>
            <person name="Juenger T."/>
        </authorList>
    </citation>
    <scope>NUCLEOTIDE SEQUENCE [LARGE SCALE GENOMIC DNA]</scope>
    <source>
        <strain evidence="2">cv. HAL2</strain>
    </source>
</reference>
<proteinExistence type="predicted"/>